<evidence type="ECO:0000313" key="2">
    <source>
        <dbReference type="EMBL" id="QHS98448.1"/>
    </source>
</evidence>
<keyword evidence="1" id="KW-0812">Transmembrane</keyword>
<sequence>MARKKDKETCEEKKGIGEVISDIWIYFIIITISLLVFMLGGSSILSRIKNVGAWDFPSNLHRKPYATSTQQWKNDYPSQSGGNPLLAGAAKQAAASKMKERRSKIGSGTRATSGLEFPYDLINGNEVADWFSRTVAMTQSKHNGWFKWGLDELNKQMYPRDTKSFMAPAKKWGYLVLAWMILICSQFIWMYNTTLSWIEAWGPAWSNMWLFSETYPNSFIFHNIPFLSLITGSLLITFTSLYQYISGFLFMVCSAFFTDGAPALWASTIFINYFSYKGILFTILLIIALSTGMSCWNECIERGSKNTANSLGIGILVSCAILGILVYRKEFAKAAKAGVSKAVSKR</sequence>
<proteinExistence type="predicted"/>
<reference evidence="2" key="1">
    <citation type="journal article" date="2020" name="Nature">
        <title>Giant virus diversity and host interactions through global metagenomics.</title>
        <authorList>
            <person name="Schulz F."/>
            <person name="Roux S."/>
            <person name="Paez-Espino D."/>
            <person name="Jungbluth S."/>
            <person name="Walsh D.A."/>
            <person name="Denef V.J."/>
            <person name="McMahon K.D."/>
            <person name="Konstantinidis K.T."/>
            <person name="Eloe-Fadrosh E.A."/>
            <person name="Kyrpides N.C."/>
            <person name="Woyke T."/>
        </authorList>
    </citation>
    <scope>NUCLEOTIDE SEQUENCE</scope>
    <source>
        <strain evidence="2">GVMAG-M-3300020185-18</strain>
    </source>
</reference>
<evidence type="ECO:0000256" key="1">
    <source>
        <dbReference type="SAM" id="Phobius"/>
    </source>
</evidence>
<feature type="transmembrane region" description="Helical" evidence="1">
    <location>
        <begin position="219"/>
        <end position="241"/>
    </location>
</feature>
<feature type="transmembrane region" description="Helical" evidence="1">
    <location>
        <begin position="248"/>
        <end position="273"/>
    </location>
</feature>
<feature type="transmembrane region" description="Helical" evidence="1">
    <location>
        <begin position="279"/>
        <end position="296"/>
    </location>
</feature>
<feature type="transmembrane region" description="Helical" evidence="1">
    <location>
        <begin position="308"/>
        <end position="327"/>
    </location>
</feature>
<name>A0A6C0C467_9ZZZZ</name>
<feature type="transmembrane region" description="Helical" evidence="1">
    <location>
        <begin position="23"/>
        <end position="45"/>
    </location>
</feature>
<dbReference type="AlphaFoldDB" id="A0A6C0C467"/>
<accession>A0A6C0C467</accession>
<dbReference type="EMBL" id="MN739316">
    <property type="protein sequence ID" value="QHS98448.1"/>
    <property type="molecule type" value="Genomic_DNA"/>
</dbReference>
<feature type="transmembrane region" description="Helical" evidence="1">
    <location>
        <begin position="172"/>
        <end position="191"/>
    </location>
</feature>
<keyword evidence="1" id="KW-0472">Membrane</keyword>
<keyword evidence="1" id="KW-1133">Transmembrane helix</keyword>
<protein>
    <submittedName>
        <fullName evidence="2">Uncharacterized protein</fullName>
    </submittedName>
</protein>
<organism evidence="2">
    <name type="scientific">viral metagenome</name>
    <dbReference type="NCBI Taxonomy" id="1070528"/>
    <lineage>
        <taxon>unclassified sequences</taxon>
        <taxon>metagenomes</taxon>
        <taxon>organismal metagenomes</taxon>
    </lineage>
</organism>